<dbReference type="PANTHER" id="PTHR13774:SF17">
    <property type="entry name" value="PHENAZINE BIOSYNTHESIS-LIKE DOMAIN-CONTAINING PROTEIN"/>
    <property type="match status" value="1"/>
</dbReference>
<accession>A0AAU0N5M7</accession>
<reference evidence="4 5" key="1">
    <citation type="submission" date="2023-10" db="EMBL/GenBank/DDBJ databases">
        <title>Description of Microbulbifer bruguierae sp. nov., isolated from the sediments of mangrove plant Bruguiera sexangula and comparative genomic analyses of the genus Microbulbifer.</title>
        <authorList>
            <person name="Long M."/>
        </authorList>
    </citation>
    <scope>NUCLEOTIDE SEQUENCE [LARGE SCALE GENOMIC DNA]</scope>
    <source>
        <strain evidence="4 5">SPO729</strain>
    </source>
</reference>
<evidence type="ECO:0000256" key="2">
    <source>
        <dbReference type="ARBA" id="ARBA00023235"/>
    </source>
</evidence>
<name>A0AAU0N5M7_9GAMM</name>
<comment type="similarity">
    <text evidence="1">Belongs to the PhzF family.</text>
</comment>
<dbReference type="EMBL" id="CP137555">
    <property type="protein sequence ID" value="WOX07337.1"/>
    <property type="molecule type" value="Genomic_DNA"/>
</dbReference>
<evidence type="ECO:0000313" key="4">
    <source>
        <dbReference type="EMBL" id="WOX07337.1"/>
    </source>
</evidence>
<dbReference type="PANTHER" id="PTHR13774">
    <property type="entry name" value="PHENAZINE BIOSYNTHESIS PROTEIN"/>
    <property type="match status" value="1"/>
</dbReference>
<dbReference type="Gene3D" id="3.10.310.10">
    <property type="entry name" value="Diaminopimelate Epimerase, Chain A, domain 1"/>
    <property type="match status" value="1"/>
</dbReference>
<dbReference type="KEGG" id="mpaf:R5R33_12055"/>
<dbReference type="Proteomes" id="UP001302477">
    <property type="component" value="Chromosome"/>
</dbReference>
<evidence type="ECO:0000256" key="3">
    <source>
        <dbReference type="SAM" id="MobiDB-lite"/>
    </source>
</evidence>
<keyword evidence="2" id="KW-0413">Isomerase</keyword>
<organism evidence="4 5">
    <name type="scientific">Microbulbifer pacificus</name>
    <dbReference type="NCBI Taxonomy" id="407164"/>
    <lineage>
        <taxon>Bacteria</taxon>
        <taxon>Pseudomonadati</taxon>
        <taxon>Pseudomonadota</taxon>
        <taxon>Gammaproteobacteria</taxon>
        <taxon>Cellvibrionales</taxon>
        <taxon>Microbulbiferaceae</taxon>
        <taxon>Microbulbifer</taxon>
    </lineage>
</organism>
<proteinExistence type="inferred from homology"/>
<dbReference type="RefSeq" id="WP_318955768.1">
    <property type="nucleotide sequence ID" value="NZ_CP137555.1"/>
</dbReference>
<protein>
    <submittedName>
        <fullName evidence="4">Uncharacterized protein</fullName>
    </submittedName>
</protein>
<gene>
    <name evidence="4" type="ORF">R5R33_12055</name>
</gene>
<feature type="region of interest" description="Disordered" evidence="3">
    <location>
        <begin position="103"/>
        <end position="126"/>
    </location>
</feature>
<dbReference type="InterPro" id="IPR003719">
    <property type="entry name" value="Phenazine_PhzF-like"/>
</dbReference>
<feature type="compositionally biased region" description="Basic and acidic residues" evidence="3">
    <location>
        <begin position="111"/>
        <end position="126"/>
    </location>
</feature>
<sequence>MQLTMQLPIYQADAFTSELFKGNPAAYVPLARWLDDQLLLEFASAEVVAGLSPDMRELLKLPYKGLICTAPGEGFGCDFVSRFFAPRHWYRRRPGDRLRTHPAGAVLGAKAGKDESVRQTDLAPRR</sequence>
<dbReference type="GO" id="GO:0005737">
    <property type="term" value="C:cytoplasm"/>
    <property type="evidence" value="ECO:0007669"/>
    <property type="project" value="TreeGrafter"/>
</dbReference>
<keyword evidence="5" id="KW-1185">Reference proteome</keyword>
<evidence type="ECO:0000313" key="5">
    <source>
        <dbReference type="Proteomes" id="UP001302477"/>
    </source>
</evidence>
<dbReference type="AlphaFoldDB" id="A0AAU0N5M7"/>
<dbReference type="GO" id="GO:0016853">
    <property type="term" value="F:isomerase activity"/>
    <property type="evidence" value="ECO:0007669"/>
    <property type="project" value="UniProtKB-KW"/>
</dbReference>
<evidence type="ECO:0000256" key="1">
    <source>
        <dbReference type="ARBA" id="ARBA00008270"/>
    </source>
</evidence>
<dbReference type="SUPFAM" id="SSF54506">
    <property type="entry name" value="Diaminopimelate epimerase-like"/>
    <property type="match status" value="2"/>
</dbReference>